<feature type="compositionally biased region" description="Polar residues" evidence="1">
    <location>
        <begin position="391"/>
        <end position="400"/>
    </location>
</feature>
<feature type="region of interest" description="Disordered" evidence="1">
    <location>
        <begin position="316"/>
        <end position="338"/>
    </location>
</feature>
<dbReference type="EnsemblMetazoa" id="G4872.1">
    <property type="protein sequence ID" value="G4872.1:cds"/>
    <property type="gene ID" value="G4872"/>
</dbReference>
<organism evidence="3 4">
    <name type="scientific">Magallana gigas</name>
    <name type="common">Pacific oyster</name>
    <name type="synonym">Crassostrea gigas</name>
    <dbReference type="NCBI Taxonomy" id="29159"/>
    <lineage>
        <taxon>Eukaryota</taxon>
        <taxon>Metazoa</taxon>
        <taxon>Spiralia</taxon>
        <taxon>Lophotrochozoa</taxon>
        <taxon>Mollusca</taxon>
        <taxon>Bivalvia</taxon>
        <taxon>Autobranchia</taxon>
        <taxon>Pteriomorphia</taxon>
        <taxon>Ostreida</taxon>
        <taxon>Ostreoidea</taxon>
        <taxon>Ostreidae</taxon>
        <taxon>Magallana</taxon>
    </lineage>
</organism>
<sequence>MFALLLLGLQLGSCFSQGTSFQDVPSGNGLQMTREGSNAPLQNFQNLLPENMIPTANEQASQESEPMGNLQFATSNINTVIRDNLSPGMVPFISEINNNIPSGLDNIVSNQLPSNFPVMENIPNNLGNTFLPMEIQRPEQQLRRLLPGLQPIPQSQFYDFTPRIENEMEKQFHNIPQTPIFFNSPFSLFSQGDEKLGKSTFEQRFTDPMPYFAVQKGIENSPSTYIEDDIFSTKQRVPYESLSKKKYSTNPPPTSYTTTTATTSTTEEKTTAQMTTKTEIPTTTATTTTTTEKKTTPKSYPYHYRNVEQSKSKNVYPTPRLRFPKTRYPSNNRKNTKKNDLFSIPRYRGRNLYPKNPFFEPNPRFLRKPKFGGRNHGHKNCKNKRERRIQGRSSSESYGD</sequence>
<dbReference type="Proteomes" id="UP000005408">
    <property type="component" value="Unassembled WGS sequence"/>
</dbReference>
<keyword evidence="4" id="KW-1185">Reference proteome</keyword>
<protein>
    <submittedName>
        <fullName evidence="3">Uncharacterized protein</fullName>
    </submittedName>
</protein>
<feature type="region of interest" description="Disordered" evidence="1">
    <location>
        <begin position="353"/>
        <end position="400"/>
    </location>
</feature>
<feature type="region of interest" description="Disordered" evidence="1">
    <location>
        <begin position="242"/>
        <end position="276"/>
    </location>
</feature>
<name>A0A8W8NDJ1_MAGGI</name>
<proteinExistence type="predicted"/>
<dbReference type="AlphaFoldDB" id="A0A8W8NDJ1"/>
<feature type="signal peptide" evidence="2">
    <location>
        <begin position="1"/>
        <end position="16"/>
    </location>
</feature>
<keyword evidence="2" id="KW-0732">Signal</keyword>
<reference evidence="3" key="1">
    <citation type="submission" date="2022-08" db="UniProtKB">
        <authorList>
            <consortium name="EnsemblMetazoa"/>
        </authorList>
    </citation>
    <scope>IDENTIFICATION</scope>
    <source>
        <strain evidence="3">05x7-T-G4-1.051#20</strain>
    </source>
</reference>
<evidence type="ECO:0000256" key="2">
    <source>
        <dbReference type="SAM" id="SignalP"/>
    </source>
</evidence>
<accession>A0A8W8NDJ1</accession>
<feature type="compositionally biased region" description="Basic residues" evidence="1">
    <location>
        <begin position="365"/>
        <end position="387"/>
    </location>
</feature>
<feature type="chain" id="PRO_5036490978" evidence="2">
    <location>
        <begin position="17"/>
        <end position="400"/>
    </location>
</feature>
<evidence type="ECO:0000256" key="1">
    <source>
        <dbReference type="SAM" id="MobiDB-lite"/>
    </source>
</evidence>
<evidence type="ECO:0000313" key="3">
    <source>
        <dbReference type="EnsemblMetazoa" id="G4872.1:cds"/>
    </source>
</evidence>
<evidence type="ECO:0000313" key="4">
    <source>
        <dbReference type="Proteomes" id="UP000005408"/>
    </source>
</evidence>
<feature type="compositionally biased region" description="Low complexity" evidence="1">
    <location>
        <begin position="255"/>
        <end position="276"/>
    </location>
</feature>